<reference evidence="1" key="1">
    <citation type="submission" date="2022-10" db="EMBL/GenBank/DDBJ databases">
        <authorList>
            <person name="Chen Y."/>
            <person name="Dougan E. K."/>
            <person name="Chan C."/>
            <person name="Rhodes N."/>
            <person name="Thang M."/>
        </authorList>
    </citation>
    <scope>NUCLEOTIDE SEQUENCE</scope>
</reference>
<proteinExistence type="predicted"/>
<reference evidence="2" key="2">
    <citation type="submission" date="2024-04" db="EMBL/GenBank/DDBJ databases">
        <authorList>
            <person name="Chen Y."/>
            <person name="Shah S."/>
            <person name="Dougan E. K."/>
            <person name="Thang M."/>
            <person name="Chan C."/>
        </authorList>
    </citation>
    <scope>NUCLEOTIDE SEQUENCE [LARGE SCALE GENOMIC DNA]</scope>
</reference>
<organism evidence="1">
    <name type="scientific">Cladocopium goreaui</name>
    <dbReference type="NCBI Taxonomy" id="2562237"/>
    <lineage>
        <taxon>Eukaryota</taxon>
        <taxon>Sar</taxon>
        <taxon>Alveolata</taxon>
        <taxon>Dinophyceae</taxon>
        <taxon>Suessiales</taxon>
        <taxon>Symbiodiniaceae</taxon>
        <taxon>Cladocopium</taxon>
    </lineage>
</organism>
<evidence type="ECO:0000313" key="3">
    <source>
        <dbReference type="Proteomes" id="UP001152797"/>
    </source>
</evidence>
<comment type="caution">
    <text evidence="1">The sequence shown here is derived from an EMBL/GenBank/DDBJ whole genome shotgun (WGS) entry which is preliminary data.</text>
</comment>
<evidence type="ECO:0000313" key="2">
    <source>
        <dbReference type="EMBL" id="CAL1128907.1"/>
    </source>
</evidence>
<dbReference type="AlphaFoldDB" id="A0A9P1FIU2"/>
<evidence type="ECO:0000313" key="1">
    <source>
        <dbReference type="EMBL" id="CAI3975532.1"/>
    </source>
</evidence>
<accession>A0A9P1FIU2</accession>
<dbReference type="EMBL" id="CAMXCT030000209">
    <property type="protein sequence ID" value="CAL4762844.1"/>
    <property type="molecule type" value="Genomic_DNA"/>
</dbReference>
<sequence length="267" mass="28484">MADPSFDFAQTAYPSLLKTYQLKHEEVNHAAGEFVRLKRRGPKPALSVHTGGIDCTWKKIRDKLPPGIHTRKKGKINKDQQSTAGTALGLAGKEPGDEFHVALPPPPQSGPACFLLTVPEDKKGGDELFFDANGQHMRAIIPEGRQPGDTFEVHLGPSQLLVTVPEGRKAGEEIEIQGPGGLMKAVVPKGIKASERFAVSLVNDPALHSGLPALCTACSHGDLEEAQKLVAASNLSVNGCWAAGRRPAVLLKLPNGWWRSSGSKGSS</sequence>
<dbReference type="EMBL" id="CAMXCT020000209">
    <property type="protein sequence ID" value="CAL1128907.1"/>
    <property type="molecule type" value="Genomic_DNA"/>
</dbReference>
<keyword evidence="3" id="KW-1185">Reference proteome</keyword>
<protein>
    <submittedName>
        <fullName evidence="1">Uncharacterized protein</fullName>
    </submittedName>
</protein>
<name>A0A9P1FIU2_9DINO</name>
<dbReference type="Proteomes" id="UP001152797">
    <property type="component" value="Unassembled WGS sequence"/>
</dbReference>
<dbReference type="EMBL" id="CAMXCT010000209">
    <property type="protein sequence ID" value="CAI3975532.1"/>
    <property type="molecule type" value="Genomic_DNA"/>
</dbReference>
<gene>
    <name evidence="1" type="ORF">C1SCF055_LOCUS3835</name>
</gene>